<evidence type="ECO:0000256" key="2">
    <source>
        <dbReference type="ARBA" id="ARBA00022723"/>
    </source>
</evidence>
<dbReference type="GO" id="GO:0046872">
    <property type="term" value="F:metal ion binding"/>
    <property type="evidence" value="ECO:0007669"/>
    <property type="project" value="UniProtKB-KW"/>
</dbReference>
<sequence length="136" mass="14821">MKIKRIAHLGIAVNDLESAVSFFTQGLPLEVTHTEDFQGMKIGFVPVGDSSIELLQDTSGASPIKKYLEKNGEGIHHIAFEVDDIHQAVVELKAKGIKLIDETPRQGAHGMSIAFLHPKGTHSILMELCQPTGESH</sequence>
<dbReference type="Gene3D" id="3.10.180.10">
    <property type="entry name" value="2,3-Dihydroxybiphenyl 1,2-Dioxygenase, domain 1"/>
    <property type="match status" value="1"/>
</dbReference>
<evidence type="ECO:0000259" key="3">
    <source>
        <dbReference type="PROSITE" id="PS51819"/>
    </source>
</evidence>
<dbReference type="PANTHER" id="PTHR43048:SF3">
    <property type="entry name" value="METHYLMALONYL-COA EPIMERASE, MITOCHONDRIAL"/>
    <property type="match status" value="1"/>
</dbReference>
<protein>
    <submittedName>
        <fullName evidence="4">Methylmalonyl-CoA epimerase</fullName>
        <ecNumber evidence="4">5.1.99.1</ecNumber>
    </submittedName>
</protein>
<name>A0A9D6V3K7_9BACT</name>
<evidence type="ECO:0000313" key="4">
    <source>
        <dbReference type="EMBL" id="MBI5250862.1"/>
    </source>
</evidence>
<dbReference type="InterPro" id="IPR029068">
    <property type="entry name" value="Glyas_Bleomycin-R_OHBP_Dase"/>
</dbReference>
<keyword evidence="4" id="KW-0413">Isomerase</keyword>
<dbReference type="InterPro" id="IPR051785">
    <property type="entry name" value="MMCE/EMCE_epimerase"/>
</dbReference>
<dbReference type="InterPro" id="IPR037523">
    <property type="entry name" value="VOC_core"/>
</dbReference>
<proteinExistence type="inferred from homology"/>
<evidence type="ECO:0000256" key="1">
    <source>
        <dbReference type="ARBA" id="ARBA00009308"/>
    </source>
</evidence>
<gene>
    <name evidence="4" type="primary">mce</name>
    <name evidence="4" type="ORF">HY912_15350</name>
</gene>
<organism evidence="4 5">
    <name type="scientific">Desulfomonile tiedjei</name>
    <dbReference type="NCBI Taxonomy" id="2358"/>
    <lineage>
        <taxon>Bacteria</taxon>
        <taxon>Pseudomonadati</taxon>
        <taxon>Thermodesulfobacteriota</taxon>
        <taxon>Desulfomonilia</taxon>
        <taxon>Desulfomonilales</taxon>
        <taxon>Desulfomonilaceae</taxon>
        <taxon>Desulfomonile</taxon>
    </lineage>
</organism>
<dbReference type="SUPFAM" id="SSF54593">
    <property type="entry name" value="Glyoxalase/Bleomycin resistance protein/Dihydroxybiphenyl dioxygenase"/>
    <property type="match status" value="1"/>
</dbReference>
<dbReference type="EMBL" id="JACRDE010000398">
    <property type="protein sequence ID" value="MBI5250862.1"/>
    <property type="molecule type" value="Genomic_DNA"/>
</dbReference>
<dbReference type="CDD" id="cd07249">
    <property type="entry name" value="MMCE"/>
    <property type="match status" value="1"/>
</dbReference>
<dbReference type="EC" id="5.1.99.1" evidence="4"/>
<comment type="caution">
    <text evidence="4">The sequence shown here is derived from an EMBL/GenBank/DDBJ whole genome shotgun (WGS) entry which is preliminary data.</text>
</comment>
<dbReference type="AlphaFoldDB" id="A0A9D6V3K7"/>
<dbReference type="InterPro" id="IPR017515">
    <property type="entry name" value="MeMalonyl-CoA_epimerase"/>
</dbReference>
<dbReference type="PROSITE" id="PS51819">
    <property type="entry name" value="VOC"/>
    <property type="match status" value="1"/>
</dbReference>
<dbReference type="GO" id="GO:0004493">
    <property type="term" value="F:methylmalonyl-CoA epimerase activity"/>
    <property type="evidence" value="ECO:0007669"/>
    <property type="project" value="UniProtKB-EC"/>
</dbReference>
<reference evidence="4" key="1">
    <citation type="submission" date="2020-07" db="EMBL/GenBank/DDBJ databases">
        <title>Huge and variable diversity of episymbiotic CPR bacteria and DPANN archaea in groundwater ecosystems.</title>
        <authorList>
            <person name="He C.Y."/>
            <person name="Keren R."/>
            <person name="Whittaker M."/>
            <person name="Farag I.F."/>
            <person name="Doudna J."/>
            <person name="Cate J.H.D."/>
            <person name="Banfield J.F."/>
        </authorList>
    </citation>
    <scope>NUCLEOTIDE SEQUENCE</scope>
    <source>
        <strain evidence="4">NC_groundwater_1664_Pr3_B-0.1um_52_9</strain>
    </source>
</reference>
<evidence type="ECO:0000313" key="5">
    <source>
        <dbReference type="Proteomes" id="UP000807825"/>
    </source>
</evidence>
<keyword evidence="2" id="KW-0479">Metal-binding</keyword>
<dbReference type="NCBIfam" id="TIGR03081">
    <property type="entry name" value="metmalonyl_epim"/>
    <property type="match status" value="1"/>
</dbReference>
<accession>A0A9D6V3K7</accession>
<dbReference type="GO" id="GO:0046491">
    <property type="term" value="P:L-methylmalonyl-CoA metabolic process"/>
    <property type="evidence" value="ECO:0007669"/>
    <property type="project" value="TreeGrafter"/>
</dbReference>
<dbReference type="Pfam" id="PF13669">
    <property type="entry name" value="Glyoxalase_4"/>
    <property type="match status" value="1"/>
</dbReference>
<dbReference type="Proteomes" id="UP000807825">
    <property type="component" value="Unassembled WGS sequence"/>
</dbReference>
<feature type="domain" description="VOC" evidence="3">
    <location>
        <begin position="5"/>
        <end position="131"/>
    </location>
</feature>
<dbReference type="PANTHER" id="PTHR43048">
    <property type="entry name" value="METHYLMALONYL-COA EPIMERASE"/>
    <property type="match status" value="1"/>
</dbReference>
<comment type="similarity">
    <text evidence="1">Belongs to the methylmalonyl-CoA epimerase family.</text>
</comment>